<proteinExistence type="predicted"/>
<organism evidence="3 4">
    <name type="scientific">Sus scrofa</name>
    <name type="common">Pig</name>
    <dbReference type="NCBI Taxonomy" id="9823"/>
    <lineage>
        <taxon>Eukaryota</taxon>
        <taxon>Metazoa</taxon>
        <taxon>Chordata</taxon>
        <taxon>Craniata</taxon>
        <taxon>Vertebrata</taxon>
        <taxon>Euteleostomi</taxon>
        <taxon>Mammalia</taxon>
        <taxon>Eutheria</taxon>
        <taxon>Laurasiatheria</taxon>
        <taxon>Artiodactyla</taxon>
        <taxon>Suina</taxon>
        <taxon>Suidae</taxon>
        <taxon>Sus</taxon>
    </lineage>
</organism>
<evidence type="ECO:0000256" key="1">
    <source>
        <dbReference type="SAM" id="MobiDB-lite"/>
    </source>
</evidence>
<dbReference type="Proteomes" id="UP000314985">
    <property type="component" value="Chromosome 2"/>
</dbReference>
<dbReference type="AlphaFoldDB" id="A0A4X1VM66"/>
<protein>
    <submittedName>
        <fullName evidence="3">Uncharacterized protein</fullName>
    </submittedName>
</protein>
<accession>A0A4X1VM66</accession>
<reference evidence="3" key="2">
    <citation type="submission" date="2025-08" db="UniProtKB">
        <authorList>
            <consortium name="Ensembl"/>
        </authorList>
    </citation>
    <scope>IDENTIFICATION</scope>
</reference>
<keyword evidence="2" id="KW-0472">Membrane</keyword>
<feature type="compositionally biased region" description="Basic and acidic residues" evidence="1">
    <location>
        <begin position="145"/>
        <end position="161"/>
    </location>
</feature>
<name>A0A4X1VM66_PIG</name>
<evidence type="ECO:0000313" key="4">
    <source>
        <dbReference type="Proteomes" id="UP000314985"/>
    </source>
</evidence>
<feature type="transmembrane region" description="Helical" evidence="2">
    <location>
        <begin position="24"/>
        <end position="49"/>
    </location>
</feature>
<keyword evidence="2" id="KW-0812">Transmembrane</keyword>
<dbReference type="Ensembl" id="ENSSSCT00070052707.1">
    <property type="protein sequence ID" value="ENSSSCP00070044632.1"/>
    <property type="gene ID" value="ENSSSCG00070026298.1"/>
</dbReference>
<evidence type="ECO:0000256" key="2">
    <source>
        <dbReference type="SAM" id="Phobius"/>
    </source>
</evidence>
<sequence length="194" mass="21167">MGFLGAALIFLAQFWDGSLLNQGVSGLFFALLVTGVVAVAAFALGAWVWARCCRRHREAGNPLYSNVLYKPRRAPRKSEAWPVEGKVLDIPREDQNGQSFYSISLPQHPTAKQHLAPKSCPRPSPPISVFRVSPASGASGSQESSLKREKESEPPETREDPPSGYVKMQLIPAGQGVQPETLCSLPLPYPQNTK</sequence>
<feature type="region of interest" description="Disordered" evidence="1">
    <location>
        <begin position="112"/>
        <end position="194"/>
    </location>
</feature>
<keyword evidence="2" id="KW-1133">Transmembrane helix</keyword>
<reference evidence="3 4" key="1">
    <citation type="submission" date="2017-08" db="EMBL/GenBank/DDBJ databases">
        <title>USMARCv1.0.</title>
        <authorList>
            <person name="Hannum G.I."/>
            <person name="Koren S."/>
            <person name="Schroeder S.G."/>
            <person name="Chin S.C."/>
            <person name="Nonneman D.J."/>
            <person name="Becker S.A."/>
            <person name="Rosen B.D."/>
            <person name="Bickhart D.M."/>
            <person name="Putnam N.H."/>
            <person name="Green R.E."/>
            <person name="Tuggle C.K."/>
            <person name="Liu H."/>
            <person name="Rohrer G.A."/>
            <person name="Warr A."/>
            <person name="Hall R."/>
            <person name="Kim K."/>
            <person name="Hume D.A."/>
            <person name="Talbot R."/>
            <person name="Chow W."/>
            <person name="Howe K."/>
            <person name="Schwartz A.S."/>
            <person name="Watson M."/>
            <person name="Archibald A.L."/>
            <person name="Phillippy A.M."/>
            <person name="Smith T.P.L."/>
        </authorList>
    </citation>
    <scope>NUCLEOTIDE SEQUENCE [LARGE SCALE GENOMIC DNA]</scope>
</reference>
<evidence type="ECO:0000313" key="3">
    <source>
        <dbReference type="Ensembl" id="ENSSSCP00070044632.1"/>
    </source>
</evidence>